<protein>
    <submittedName>
        <fullName evidence="1">Uncharacterized protein</fullName>
    </submittedName>
</protein>
<proteinExistence type="predicted"/>
<evidence type="ECO:0000313" key="2">
    <source>
        <dbReference type="Proteomes" id="UP000636709"/>
    </source>
</evidence>
<evidence type="ECO:0000313" key="1">
    <source>
        <dbReference type="EMBL" id="KAF8667284.1"/>
    </source>
</evidence>
<dbReference type="Proteomes" id="UP000636709">
    <property type="component" value="Unassembled WGS sequence"/>
</dbReference>
<comment type="caution">
    <text evidence="1">The sequence shown here is derived from an EMBL/GenBank/DDBJ whole genome shotgun (WGS) entry which is preliminary data.</text>
</comment>
<organism evidence="1 2">
    <name type="scientific">Digitaria exilis</name>
    <dbReference type="NCBI Taxonomy" id="1010633"/>
    <lineage>
        <taxon>Eukaryota</taxon>
        <taxon>Viridiplantae</taxon>
        <taxon>Streptophyta</taxon>
        <taxon>Embryophyta</taxon>
        <taxon>Tracheophyta</taxon>
        <taxon>Spermatophyta</taxon>
        <taxon>Magnoliopsida</taxon>
        <taxon>Liliopsida</taxon>
        <taxon>Poales</taxon>
        <taxon>Poaceae</taxon>
        <taxon>PACMAD clade</taxon>
        <taxon>Panicoideae</taxon>
        <taxon>Panicodae</taxon>
        <taxon>Paniceae</taxon>
        <taxon>Anthephorinae</taxon>
        <taxon>Digitaria</taxon>
    </lineage>
</organism>
<keyword evidence="2" id="KW-1185">Reference proteome</keyword>
<dbReference type="EMBL" id="JACEFO010002300">
    <property type="protein sequence ID" value="KAF8667284.1"/>
    <property type="molecule type" value="Genomic_DNA"/>
</dbReference>
<dbReference type="AlphaFoldDB" id="A0A835ASN3"/>
<reference evidence="1" key="1">
    <citation type="submission" date="2020-07" db="EMBL/GenBank/DDBJ databases">
        <title>Genome sequence and genetic diversity analysis of an under-domesticated orphan crop, white fonio (Digitaria exilis).</title>
        <authorList>
            <person name="Bennetzen J.L."/>
            <person name="Chen S."/>
            <person name="Ma X."/>
            <person name="Wang X."/>
            <person name="Yssel A.E.J."/>
            <person name="Chaluvadi S.R."/>
            <person name="Johnson M."/>
            <person name="Gangashetty P."/>
            <person name="Hamidou F."/>
            <person name="Sanogo M.D."/>
            <person name="Zwaenepoel A."/>
            <person name="Wallace J."/>
            <person name="Van De Peer Y."/>
            <person name="Van Deynze A."/>
        </authorList>
    </citation>
    <scope>NUCLEOTIDE SEQUENCE</scope>
    <source>
        <tissue evidence="1">Leaves</tissue>
    </source>
</reference>
<gene>
    <name evidence="1" type="ORF">HU200_052953</name>
</gene>
<name>A0A835ASN3_9POAL</name>
<sequence length="43" mass="4651">MCKGMAAAIRTISSLWRMNIVIMLLGSSLTCLNSKGRVIPELA</sequence>
<accession>A0A835ASN3</accession>